<dbReference type="EMBL" id="LT629745">
    <property type="protein sequence ID" value="SDR69437.1"/>
    <property type="molecule type" value="Genomic_DNA"/>
</dbReference>
<proteinExistence type="predicted"/>
<reference evidence="2 3" key="1">
    <citation type="submission" date="2016-10" db="EMBL/GenBank/DDBJ databases">
        <authorList>
            <person name="Varghese N."/>
            <person name="Submissions S."/>
        </authorList>
    </citation>
    <scope>NUCLEOTIDE SEQUENCE [LARGE SCALE GENOMIC DNA]</scope>
    <source>
        <strain evidence="2 3">Mar_2010_102</strain>
    </source>
</reference>
<dbReference type="GO" id="GO:0016740">
    <property type="term" value="F:transferase activity"/>
    <property type="evidence" value="ECO:0007669"/>
    <property type="project" value="UniProtKB-KW"/>
</dbReference>
<evidence type="ECO:0000313" key="3">
    <source>
        <dbReference type="Proteomes" id="UP000198858"/>
    </source>
</evidence>
<dbReference type="STRING" id="1250231.SAMN04488552_0555"/>
<accession>A0A1H1L4X3</accession>
<dbReference type="AlphaFoldDB" id="A0A1H1L4X3"/>
<dbReference type="Proteomes" id="UP000198858">
    <property type="component" value="Chromosome I"/>
</dbReference>
<evidence type="ECO:0000259" key="1">
    <source>
        <dbReference type="Pfam" id="PF04230"/>
    </source>
</evidence>
<protein>
    <submittedName>
        <fullName evidence="2">Polysaccharide pyruvyl transferase</fullName>
    </submittedName>
</protein>
<feature type="domain" description="Polysaccharide pyruvyl transferase" evidence="1">
    <location>
        <begin position="50"/>
        <end position="202"/>
    </location>
</feature>
<dbReference type="RefSeq" id="WP_089661203.1">
    <property type="nucleotide sequence ID" value="NZ_LT629745.1"/>
</dbReference>
<dbReference type="Pfam" id="PF04230">
    <property type="entry name" value="PS_pyruv_trans"/>
    <property type="match status" value="1"/>
</dbReference>
<keyword evidence="3" id="KW-1185">Reference proteome</keyword>
<evidence type="ECO:0000313" key="2">
    <source>
        <dbReference type="EMBL" id="SDR69437.1"/>
    </source>
</evidence>
<organism evidence="2 3">
    <name type="scientific">Christiangramia echinicola</name>
    <dbReference type="NCBI Taxonomy" id="279359"/>
    <lineage>
        <taxon>Bacteria</taxon>
        <taxon>Pseudomonadati</taxon>
        <taxon>Bacteroidota</taxon>
        <taxon>Flavobacteriia</taxon>
        <taxon>Flavobacteriales</taxon>
        <taxon>Flavobacteriaceae</taxon>
        <taxon>Christiangramia</taxon>
    </lineage>
</organism>
<keyword evidence="2" id="KW-0808">Transferase</keyword>
<name>A0A1H1L4X3_9FLAO</name>
<gene>
    <name evidence="2" type="ORF">SAMN04488552_0555</name>
</gene>
<sequence>MNKNTIPLFYWSERRFVSRKRENYGDLLSKYLVEKISGREVKFVHPKKQPWWKFKKKHYLGIGSILQHASKNSIVWGSGIIDIIQPVAKADFRAVRGPKTRDYLISVGYDCPEIYGDPAILLPKFYNPKVGKEFKLGIVPHYKDFEIAKELYASFPGVKVIDLLTLDVERTTREIMSCDYTISSSLHGLIVSHVYGIPSLWVKFSDYIFGDGIKYDDYLSSMNMEVYTPLYIKESISPDKIIGLVRDNTELPNLEKLNRMQEELLDNCPFNSSYN</sequence>
<dbReference type="InterPro" id="IPR007345">
    <property type="entry name" value="Polysacch_pyruvyl_Trfase"/>
</dbReference>